<evidence type="ECO:0000313" key="1">
    <source>
        <dbReference type="EMBL" id="ADY34611.1"/>
    </source>
</evidence>
<dbReference type="AlphaFoldDB" id="F9Z3I3"/>
<proteinExistence type="predicted"/>
<organism evidence="1 2">
    <name type="scientific">Odoribacter splanchnicus (strain ATCC 29572 / DSM 20712 / CIP 104287 / JCM 15291 / NCTC 10825 / 1651/6)</name>
    <name type="common">Bacteroides splanchnicus</name>
    <dbReference type="NCBI Taxonomy" id="709991"/>
    <lineage>
        <taxon>Bacteria</taxon>
        <taxon>Pseudomonadati</taxon>
        <taxon>Bacteroidota</taxon>
        <taxon>Bacteroidia</taxon>
        <taxon>Bacteroidales</taxon>
        <taxon>Odoribacteraceae</taxon>
        <taxon>Odoribacter</taxon>
    </lineage>
</organism>
<dbReference type="Proteomes" id="UP000006657">
    <property type="component" value="Chromosome"/>
</dbReference>
<name>F9Z3I3_ODOSD</name>
<sequence>MLSERVIVTHQHFVDRYLLYLFYKGKEKIEDKQVNNDFLLKLKNVSLFVVTNSSSVTGLPGLTLFLLREPEVRGTTFKT</sequence>
<accession>F9Z3I3</accession>
<gene>
    <name evidence="1" type="ordered locus">Odosp_3667</name>
</gene>
<dbReference type="EMBL" id="CP002544">
    <property type="protein sequence ID" value="ADY34611.1"/>
    <property type="molecule type" value="Genomic_DNA"/>
</dbReference>
<keyword evidence="2" id="KW-1185">Reference proteome</keyword>
<reference evidence="1 2" key="1">
    <citation type="journal article" date="2011" name="Stand. Genomic Sci.">
        <title>Complete genome sequence of Odoribacter splanchnicus type strain (1651/6).</title>
        <authorList>
            <consortium name="US DOE Joint Genome Institute (JGI-PGF)"/>
            <person name="Goker M."/>
            <person name="Gronow S."/>
            <person name="Zeytun A."/>
            <person name="Nolan M."/>
            <person name="Lucas S."/>
            <person name="Lapidus A."/>
            <person name="Hammon N."/>
            <person name="Deshpande S."/>
            <person name="Cheng J.F."/>
            <person name="Pitluck S."/>
            <person name="Liolios K."/>
            <person name="Pagani I."/>
            <person name="Ivanova N."/>
            <person name="Mavromatis K."/>
            <person name="Ovchinikova G."/>
            <person name="Pati A."/>
            <person name="Tapia R."/>
            <person name="Han C."/>
            <person name="Goodwin L."/>
            <person name="Chen A."/>
            <person name="Palaniappan K."/>
            <person name="Land M."/>
            <person name="Hauser L."/>
            <person name="Jeffries C.D."/>
            <person name="Brambilla E.M."/>
            <person name="Rohde M."/>
            <person name="Detter J.C."/>
            <person name="Woyke T."/>
            <person name="Bristow J."/>
            <person name="Markowitz V."/>
            <person name="Hugenholtz P."/>
            <person name="Eisen J.A."/>
            <person name="Kyrpides N.C."/>
            <person name="Klenk H.P."/>
        </authorList>
    </citation>
    <scope>NUCLEOTIDE SEQUENCE [LARGE SCALE GENOMIC DNA]</scope>
    <source>
        <strain evidence="2">ATCC 29572 / DSM 20712 / JCM 15291 / NCTC 10825 / 1651/6</strain>
    </source>
</reference>
<protein>
    <submittedName>
        <fullName evidence="1">Uncharacterized protein</fullName>
    </submittedName>
</protein>
<dbReference type="HOGENOM" id="CLU_2602562_0_0_10"/>
<dbReference type="KEGG" id="osp:Odosp_3667"/>
<evidence type="ECO:0000313" key="2">
    <source>
        <dbReference type="Proteomes" id="UP000006657"/>
    </source>
</evidence>
<dbReference type="PaxDb" id="709991-Odosp_3667"/>